<dbReference type="Proteomes" id="UP000229502">
    <property type="component" value="Unassembled WGS sequence"/>
</dbReference>
<dbReference type="InterPro" id="IPR000831">
    <property type="entry name" value="Trp_repress"/>
</dbReference>
<name>A0A2M6YS53_9BACT</name>
<dbReference type="SUPFAM" id="SSF48295">
    <property type="entry name" value="TrpR-like"/>
    <property type="match status" value="1"/>
</dbReference>
<dbReference type="EMBL" id="PEWZ01000015">
    <property type="protein sequence ID" value="PIU36317.1"/>
    <property type="molecule type" value="Genomic_DNA"/>
</dbReference>
<dbReference type="Gene3D" id="1.10.1270.10">
    <property type="entry name" value="TrpR-like"/>
    <property type="match status" value="1"/>
</dbReference>
<proteinExistence type="predicted"/>
<dbReference type="InterPro" id="IPR038116">
    <property type="entry name" value="TrpR-like_sf"/>
</dbReference>
<accession>A0A2M6YS53</accession>
<organism evidence="1 2">
    <name type="scientific">Candidatus Shapirobacteria bacterium CG07_land_8_20_14_0_80_39_18</name>
    <dbReference type="NCBI Taxonomy" id="1974882"/>
    <lineage>
        <taxon>Bacteria</taxon>
        <taxon>Candidatus Shapironibacteriota</taxon>
    </lineage>
</organism>
<dbReference type="Pfam" id="PF01371">
    <property type="entry name" value="Trp_repressor"/>
    <property type="match status" value="1"/>
</dbReference>
<dbReference type="GO" id="GO:0043565">
    <property type="term" value="F:sequence-specific DNA binding"/>
    <property type="evidence" value="ECO:0007669"/>
    <property type="project" value="InterPro"/>
</dbReference>
<comment type="caution">
    <text evidence="1">The sequence shown here is derived from an EMBL/GenBank/DDBJ whole genome shotgun (WGS) entry which is preliminary data.</text>
</comment>
<evidence type="ECO:0000313" key="2">
    <source>
        <dbReference type="Proteomes" id="UP000229502"/>
    </source>
</evidence>
<dbReference type="GO" id="GO:0003700">
    <property type="term" value="F:DNA-binding transcription factor activity"/>
    <property type="evidence" value="ECO:0007669"/>
    <property type="project" value="InterPro"/>
</dbReference>
<evidence type="ECO:0000313" key="1">
    <source>
        <dbReference type="EMBL" id="PIU36317.1"/>
    </source>
</evidence>
<protein>
    <submittedName>
        <fullName evidence="1">Uncharacterized protein</fullName>
    </submittedName>
</protein>
<reference evidence="2" key="1">
    <citation type="submission" date="2017-09" db="EMBL/GenBank/DDBJ databases">
        <title>Depth-based differentiation of microbial function through sediment-hosted aquifers and enrichment of novel symbionts in the deep terrestrial subsurface.</title>
        <authorList>
            <person name="Probst A.J."/>
            <person name="Ladd B."/>
            <person name="Jarett J.K."/>
            <person name="Geller-Mcgrath D.E."/>
            <person name="Sieber C.M.K."/>
            <person name="Emerson J.B."/>
            <person name="Anantharaman K."/>
            <person name="Thomas B.C."/>
            <person name="Malmstrom R."/>
            <person name="Stieglmeier M."/>
            <person name="Klingl A."/>
            <person name="Woyke T."/>
            <person name="Ryan C.M."/>
            <person name="Banfield J.F."/>
        </authorList>
    </citation>
    <scope>NUCLEOTIDE SEQUENCE [LARGE SCALE GENOMIC DNA]</scope>
</reference>
<dbReference type="InterPro" id="IPR010921">
    <property type="entry name" value="Trp_repressor/repl_initiator"/>
</dbReference>
<gene>
    <name evidence="1" type="ORF">COT03_00225</name>
</gene>
<sequence length="133" mass="15392">MPHVSRKKVDKKVLDEILDFLVIVLTGVNEEKEMKMLLDAFLTSTEKIMLAKRLGVAYMLEEKIPFDEISGTLSVTRPTIDKIRIWLKLEESGYELALKVLRKTKNLEAFKQIFKDVLKRMAKPYSGFMKELG</sequence>
<dbReference type="AlphaFoldDB" id="A0A2M6YS53"/>